<dbReference type="Proteomes" id="UP001239111">
    <property type="component" value="Chromosome 1"/>
</dbReference>
<proteinExistence type="predicted"/>
<name>A0ACC2PGV2_9HYME</name>
<gene>
    <name evidence="1" type="ORF">QAD02_017606</name>
</gene>
<accession>A0ACC2PGV2</accession>
<evidence type="ECO:0000313" key="1">
    <source>
        <dbReference type="EMBL" id="KAJ8681814.1"/>
    </source>
</evidence>
<comment type="caution">
    <text evidence="1">The sequence shown here is derived from an EMBL/GenBank/DDBJ whole genome shotgun (WGS) entry which is preliminary data.</text>
</comment>
<organism evidence="1 2">
    <name type="scientific">Eretmocerus hayati</name>
    <dbReference type="NCBI Taxonomy" id="131215"/>
    <lineage>
        <taxon>Eukaryota</taxon>
        <taxon>Metazoa</taxon>
        <taxon>Ecdysozoa</taxon>
        <taxon>Arthropoda</taxon>
        <taxon>Hexapoda</taxon>
        <taxon>Insecta</taxon>
        <taxon>Pterygota</taxon>
        <taxon>Neoptera</taxon>
        <taxon>Endopterygota</taxon>
        <taxon>Hymenoptera</taxon>
        <taxon>Apocrita</taxon>
        <taxon>Proctotrupomorpha</taxon>
        <taxon>Chalcidoidea</taxon>
        <taxon>Aphelinidae</taxon>
        <taxon>Aphelininae</taxon>
        <taxon>Eretmocerus</taxon>
    </lineage>
</organism>
<reference evidence="1" key="1">
    <citation type="submission" date="2023-04" db="EMBL/GenBank/DDBJ databases">
        <title>A chromosome-level genome assembly of the parasitoid wasp Eretmocerus hayati.</title>
        <authorList>
            <person name="Zhong Y."/>
            <person name="Liu S."/>
            <person name="Liu Y."/>
        </authorList>
    </citation>
    <scope>NUCLEOTIDE SEQUENCE</scope>
    <source>
        <strain evidence="1">ZJU_SS_LIU_2023</strain>
    </source>
</reference>
<evidence type="ECO:0000313" key="2">
    <source>
        <dbReference type="Proteomes" id="UP001239111"/>
    </source>
</evidence>
<keyword evidence="2" id="KW-1185">Reference proteome</keyword>
<dbReference type="EMBL" id="CM056741">
    <property type="protein sequence ID" value="KAJ8681814.1"/>
    <property type="molecule type" value="Genomic_DNA"/>
</dbReference>
<protein>
    <submittedName>
        <fullName evidence="1">Uncharacterized protein</fullName>
    </submittedName>
</protein>
<sequence>MKMADDDSEMIEIIDLTKIADYIAASVELIEYLDTRSGQKSVCNGLVGKVILVRLATKNEYGKDAQDFKITLTDFVPFSLWEDNVNRFKRQIVLNDFLNKIPVEMPEYDEKFGNLLPGHRLILYSTLKIHEENRTPSSQIDNEKDVRIFCYKYEQKIPNTLRTPTKKRPSPEQTNVDLKKKEND</sequence>